<dbReference type="Proteomes" id="UP001213000">
    <property type="component" value="Unassembled WGS sequence"/>
</dbReference>
<name>A0AAD5VUG2_9AGAR</name>
<evidence type="ECO:0000256" key="1">
    <source>
        <dbReference type="SAM" id="MobiDB-lite"/>
    </source>
</evidence>
<sequence length="874" mass="98244">MQCIWRNLARSSSNGPGRVSAFFPRHSKTLNPSENTLNRPRNHSTATPAPPVQTPSPPHKTPSLFPDSTQHTPPSRLALSACHAVHIALKEHSFEDAFTIVNTVRYASLPDGPRQDKAWESIKRLQVDVPPGVSARLPAHALLHGLVRSGLLKQASHLAISMMTNGMRVRGKTLERITDSLAKAATVKGAASKASDTHLKNHMASLLASSDVLLLHNHKPADPHTDFAMRLWLAARKSRSHRSRAMFNTLITLCLINGEIIVASLLFCLLVKDYEAKSKSMTARCVEESHWDTPIRPFAEAQAEFIDYMSSHELKPLPETLRAIVSSVEVRFEEADPNDVDTPAFQAALQSLALLGTLLNDRLYPFSDVEYLIKALYSCPKVENWVWIMGIDGPAHVPAYLYYQGRLSRLIRDLPTHQLPDHTSFTLNLRDTHSRALRGSKGTRMSRSLAFTPCHPKVGMQPPLGPTSYNALLHYALRRRFSPTLANRILKHMTVQRQPPIRINAAVRNILQRSAALHREKAMGGKIAELLLKYGIKPLEQEQDDSSVESQSQCSDSTQLPSDLPLGKISEDPFTLSTYLSNLIALGQPKLVIEAMRRLLPFFAIDHEKRRGGRIRHDVNMKSQWRESIELAMCYGPKVLSVFLQALAKECLTREASSLFTLISCASHASLDPRRSENRGGKKIWRWHVPVSVFTQTLQAYQIEFVYCCRHDLLREDAMANLMHNVTIVYYLAKRAINQDQSKNTKLDSRFYNAMLKTLSFGLPVRCHSIREARKKLVQYRHYYAKTGFFDARGRIPLLDKVITDMTSAGYPIPIGFHNLFLADGIGVMDSSIDLPEFDLPAVGFPESFTNTPYTLPVYRRKLLPPSYIPGQNH</sequence>
<accession>A0AAD5VUG2</accession>
<keyword evidence="2" id="KW-0472">Membrane</keyword>
<organism evidence="3 4">
    <name type="scientific">Leucocoprinus birnbaumii</name>
    <dbReference type="NCBI Taxonomy" id="56174"/>
    <lineage>
        <taxon>Eukaryota</taxon>
        <taxon>Fungi</taxon>
        <taxon>Dikarya</taxon>
        <taxon>Basidiomycota</taxon>
        <taxon>Agaricomycotina</taxon>
        <taxon>Agaricomycetes</taxon>
        <taxon>Agaricomycetidae</taxon>
        <taxon>Agaricales</taxon>
        <taxon>Agaricineae</taxon>
        <taxon>Agaricaceae</taxon>
        <taxon>Leucocoprinus</taxon>
    </lineage>
</organism>
<dbReference type="EMBL" id="JANIEX010000251">
    <property type="protein sequence ID" value="KAJ3570163.1"/>
    <property type="molecule type" value="Genomic_DNA"/>
</dbReference>
<feature type="transmembrane region" description="Helical" evidence="2">
    <location>
        <begin position="245"/>
        <end position="267"/>
    </location>
</feature>
<feature type="region of interest" description="Disordered" evidence="1">
    <location>
        <begin position="10"/>
        <end position="73"/>
    </location>
</feature>
<comment type="caution">
    <text evidence="3">The sequence shown here is derived from an EMBL/GenBank/DDBJ whole genome shotgun (WGS) entry which is preliminary data.</text>
</comment>
<keyword evidence="2" id="KW-1133">Transmembrane helix</keyword>
<feature type="compositionally biased region" description="Pro residues" evidence="1">
    <location>
        <begin position="48"/>
        <end position="60"/>
    </location>
</feature>
<protein>
    <submittedName>
        <fullName evidence="3">Uncharacterized protein</fullName>
    </submittedName>
</protein>
<feature type="compositionally biased region" description="Polar residues" evidence="1">
    <location>
        <begin position="29"/>
        <end position="39"/>
    </location>
</feature>
<proteinExistence type="predicted"/>
<reference evidence="3" key="1">
    <citation type="submission" date="2022-07" db="EMBL/GenBank/DDBJ databases">
        <title>Genome Sequence of Leucocoprinus birnbaumii.</title>
        <authorList>
            <person name="Buettner E."/>
        </authorList>
    </citation>
    <scope>NUCLEOTIDE SEQUENCE</scope>
    <source>
        <strain evidence="3">VT141</strain>
    </source>
</reference>
<evidence type="ECO:0000313" key="4">
    <source>
        <dbReference type="Proteomes" id="UP001213000"/>
    </source>
</evidence>
<dbReference type="AlphaFoldDB" id="A0AAD5VUG2"/>
<keyword evidence="4" id="KW-1185">Reference proteome</keyword>
<feature type="region of interest" description="Disordered" evidence="1">
    <location>
        <begin position="542"/>
        <end position="566"/>
    </location>
</feature>
<feature type="compositionally biased region" description="Low complexity" evidence="1">
    <location>
        <begin position="548"/>
        <end position="557"/>
    </location>
</feature>
<evidence type="ECO:0000313" key="3">
    <source>
        <dbReference type="EMBL" id="KAJ3570163.1"/>
    </source>
</evidence>
<keyword evidence="2" id="KW-0812">Transmembrane</keyword>
<evidence type="ECO:0000256" key="2">
    <source>
        <dbReference type="SAM" id="Phobius"/>
    </source>
</evidence>
<gene>
    <name evidence="3" type="ORF">NP233_g4583</name>
</gene>